<sequence>MITLQFYHILLVEANDPYYQIPDRYRHINQFIENIEGKGQEINNAKEVISRKEAAHRILGIIKKLGLTWQRKTQPLSGWRDSL</sequence>
<accession>A0A5J4KWX0</accession>
<comment type="caution">
    <text evidence="1">The sequence shown here is derived from an EMBL/GenBank/DDBJ whole genome shotgun (WGS) entry which is preliminary data.</text>
</comment>
<dbReference type="EMBL" id="BLAB01000001">
    <property type="protein sequence ID" value="GER93744.1"/>
    <property type="molecule type" value="Genomic_DNA"/>
</dbReference>
<name>A0A5J4KWX0_9ZZZZ</name>
<gene>
    <name evidence="1" type="ORF">A45J_1500</name>
</gene>
<evidence type="ECO:0000313" key="1">
    <source>
        <dbReference type="EMBL" id="GER93744.1"/>
    </source>
</evidence>
<dbReference type="AlphaFoldDB" id="A0A5J4KWX0"/>
<reference evidence="1" key="1">
    <citation type="submission" date="2019-10" db="EMBL/GenBank/DDBJ databases">
        <title>Metagenomic sequencing of thiosulfate-disproportionating enrichment culture.</title>
        <authorList>
            <person name="Umezawa K."/>
            <person name="Kojima H."/>
            <person name="Fukui M."/>
        </authorList>
    </citation>
    <scope>NUCLEOTIDE SEQUENCE</scope>
    <source>
        <strain evidence="1">45J</strain>
    </source>
</reference>
<proteinExistence type="predicted"/>
<organism evidence="1">
    <name type="scientific">hot springs metagenome</name>
    <dbReference type="NCBI Taxonomy" id="433727"/>
    <lineage>
        <taxon>unclassified sequences</taxon>
        <taxon>metagenomes</taxon>
        <taxon>ecological metagenomes</taxon>
    </lineage>
</organism>
<protein>
    <submittedName>
        <fullName evidence="1">Uncharacterized protein</fullName>
    </submittedName>
</protein>